<dbReference type="Gene3D" id="1.25.40.70">
    <property type="entry name" value="Phosphatidylinositol 3-kinase, accessory domain (PIK)"/>
    <property type="match status" value="1"/>
</dbReference>
<feature type="non-terminal residue" evidence="7">
    <location>
        <position position="942"/>
    </location>
</feature>
<dbReference type="Gene3D" id="1.10.1070.11">
    <property type="entry name" value="Phosphatidylinositol 3-/4-kinase, catalytic domain"/>
    <property type="match status" value="1"/>
</dbReference>
<gene>
    <name evidence="7" type="ORF">DYB31_012012</name>
</gene>
<dbReference type="GO" id="GO:0005768">
    <property type="term" value="C:endosome"/>
    <property type="evidence" value="ECO:0007669"/>
    <property type="project" value="TreeGrafter"/>
</dbReference>
<dbReference type="GO" id="GO:0005777">
    <property type="term" value="C:peroxisome"/>
    <property type="evidence" value="ECO:0007669"/>
    <property type="project" value="TreeGrafter"/>
</dbReference>
<dbReference type="GO" id="GO:0000407">
    <property type="term" value="C:phagophore assembly site"/>
    <property type="evidence" value="ECO:0007669"/>
    <property type="project" value="TreeGrafter"/>
</dbReference>
<dbReference type="InterPro" id="IPR015433">
    <property type="entry name" value="PI3/4_kinase"/>
</dbReference>
<evidence type="ECO:0000256" key="1">
    <source>
        <dbReference type="ARBA" id="ARBA00022679"/>
    </source>
</evidence>
<dbReference type="InterPro" id="IPR011009">
    <property type="entry name" value="Kinase-like_dom_sf"/>
</dbReference>
<evidence type="ECO:0000259" key="6">
    <source>
        <dbReference type="PROSITE" id="PS51545"/>
    </source>
</evidence>
<dbReference type="PANTHER" id="PTHR10048">
    <property type="entry name" value="PHOSPHATIDYLINOSITOL KINASE"/>
    <property type="match status" value="1"/>
</dbReference>
<evidence type="ECO:0000256" key="2">
    <source>
        <dbReference type="ARBA" id="ARBA00022777"/>
    </source>
</evidence>
<feature type="transmembrane region" description="Helical" evidence="3">
    <location>
        <begin position="144"/>
        <end position="166"/>
    </location>
</feature>
<accession>A0A397FN36</accession>
<keyword evidence="3" id="KW-0812">Transmembrane</keyword>
<dbReference type="GO" id="GO:0048015">
    <property type="term" value="P:phosphatidylinositol-mediated signaling"/>
    <property type="evidence" value="ECO:0007669"/>
    <property type="project" value="TreeGrafter"/>
</dbReference>
<dbReference type="InterPro" id="IPR018936">
    <property type="entry name" value="PI3/4_kinase_CS"/>
</dbReference>
<dbReference type="PROSITE" id="PS50290">
    <property type="entry name" value="PI3_4_KINASE_3"/>
    <property type="match status" value="1"/>
</dbReference>
<keyword evidence="2" id="KW-0418">Kinase</keyword>
<feature type="transmembrane region" description="Helical" evidence="3">
    <location>
        <begin position="210"/>
        <end position="232"/>
    </location>
</feature>
<feature type="chain" id="PRO_5017376834" description="PI3K/PI4K catalytic domain-containing protein" evidence="4">
    <location>
        <begin position="22"/>
        <end position="942"/>
    </location>
</feature>
<evidence type="ECO:0000313" key="8">
    <source>
        <dbReference type="Proteomes" id="UP000266196"/>
    </source>
</evidence>
<dbReference type="InterPro" id="IPR000403">
    <property type="entry name" value="PI3/4_kinase_cat_dom"/>
</dbReference>
<dbReference type="GO" id="GO:0016303">
    <property type="term" value="F:1-phosphatidylinositol-3-kinase activity"/>
    <property type="evidence" value="ECO:0007669"/>
    <property type="project" value="TreeGrafter"/>
</dbReference>
<dbReference type="GO" id="GO:0000045">
    <property type="term" value="P:autophagosome assembly"/>
    <property type="evidence" value="ECO:0007669"/>
    <property type="project" value="TreeGrafter"/>
</dbReference>
<dbReference type="Pfam" id="PF00613">
    <property type="entry name" value="PI3Ka"/>
    <property type="match status" value="1"/>
</dbReference>
<evidence type="ECO:0000259" key="5">
    <source>
        <dbReference type="PROSITE" id="PS50290"/>
    </source>
</evidence>
<feature type="transmembrane region" description="Helical" evidence="3">
    <location>
        <begin position="78"/>
        <end position="102"/>
    </location>
</feature>
<dbReference type="InterPro" id="IPR001263">
    <property type="entry name" value="PI3K_accessory_dom"/>
</dbReference>
<dbReference type="SMART" id="SM00145">
    <property type="entry name" value="PI3Ka"/>
    <property type="match status" value="1"/>
</dbReference>
<keyword evidence="4" id="KW-0732">Signal</keyword>
<dbReference type="EMBL" id="QUTE01006565">
    <property type="protein sequence ID" value="RHZ32322.1"/>
    <property type="molecule type" value="Genomic_DNA"/>
</dbReference>
<feature type="domain" description="PIK helical" evidence="6">
    <location>
        <begin position="329"/>
        <end position="517"/>
    </location>
</feature>
<evidence type="ECO:0008006" key="9">
    <source>
        <dbReference type="Google" id="ProtNLM"/>
    </source>
</evidence>
<proteinExistence type="predicted"/>
<dbReference type="InterPro" id="IPR042236">
    <property type="entry name" value="PI3K_accessory_sf"/>
</dbReference>
<feature type="domain" description="PI3K/PI4K catalytic" evidence="5">
    <location>
        <begin position="692"/>
        <end position="942"/>
    </location>
</feature>
<dbReference type="InterPro" id="IPR016024">
    <property type="entry name" value="ARM-type_fold"/>
</dbReference>
<dbReference type="SMART" id="SM00146">
    <property type="entry name" value="PI3Kc"/>
    <property type="match status" value="1"/>
</dbReference>
<dbReference type="PROSITE" id="PS51545">
    <property type="entry name" value="PIK_HELICAL"/>
    <property type="match status" value="1"/>
</dbReference>
<organism evidence="7 8">
    <name type="scientific">Aphanomyces astaci</name>
    <name type="common">Crayfish plague agent</name>
    <dbReference type="NCBI Taxonomy" id="112090"/>
    <lineage>
        <taxon>Eukaryota</taxon>
        <taxon>Sar</taxon>
        <taxon>Stramenopiles</taxon>
        <taxon>Oomycota</taxon>
        <taxon>Saprolegniomycetes</taxon>
        <taxon>Saprolegniales</taxon>
        <taxon>Verrucalvaceae</taxon>
        <taxon>Aphanomyces</taxon>
    </lineage>
</organism>
<dbReference type="Proteomes" id="UP000266196">
    <property type="component" value="Unassembled WGS sequence"/>
</dbReference>
<protein>
    <recommendedName>
        <fullName evidence="9">PI3K/PI4K catalytic domain-containing protein</fullName>
    </recommendedName>
</protein>
<dbReference type="PROSITE" id="PS00916">
    <property type="entry name" value="PI3_4_KINASE_2"/>
    <property type="match status" value="1"/>
</dbReference>
<feature type="transmembrane region" description="Helical" evidence="3">
    <location>
        <begin position="114"/>
        <end position="138"/>
    </location>
</feature>
<feature type="signal peptide" evidence="4">
    <location>
        <begin position="1"/>
        <end position="21"/>
    </location>
</feature>
<reference evidence="7 8" key="1">
    <citation type="submission" date="2018-08" db="EMBL/GenBank/DDBJ databases">
        <title>Aphanomyces genome sequencing and annotation.</title>
        <authorList>
            <person name="Minardi D."/>
            <person name="Oidtmann B."/>
            <person name="Van Der Giezen M."/>
            <person name="Studholme D.J."/>
        </authorList>
    </citation>
    <scope>NUCLEOTIDE SEQUENCE [LARGE SCALE GENOMIC DNA]</scope>
    <source>
        <strain evidence="7 8">197901</strain>
    </source>
</reference>
<dbReference type="AlphaFoldDB" id="A0A397FN36"/>
<dbReference type="GO" id="GO:0034272">
    <property type="term" value="C:phosphatidylinositol 3-kinase complex, class III, type II"/>
    <property type="evidence" value="ECO:0007669"/>
    <property type="project" value="TreeGrafter"/>
</dbReference>
<evidence type="ECO:0000256" key="3">
    <source>
        <dbReference type="SAM" id="Phobius"/>
    </source>
</evidence>
<sequence>MLGPRCVWMVFLVAFVHVTAGIDTANKALSCIAQCAQTCDCPISSNGDVCSNRGACIGGTCRCTAGFGSTNTSVGVTYLFVLITSCVCGLLAYNASLLYLYYVNDALFQKSRPAFAHVMNVGTVAIAISIGVAASIVADPLSCSVLWCVADLSFVLVFGTIMLRLYRNMCVLLSSSKGPPIKFPDKWVFALLGGRCTSIKQASYLHCMHASWSFCPGLLAVEVGLLVGIWAWHGFDVDDTPPWLNADGVTFTKFQGCYLRSSTSGIVLIVPKGANLMAILALALQLRRNKTEERDMTKLASAIGLTLGLWAIGLSVYVTAQQAYGDMFYLCLVFLLLLPSAMVVGVTTYPKWVEIHRQTSAASAAVRPSTKNSADLNLFLHHIDWHDVSQVEDAERQLNEYLAHQDPLHGLDMGTVLMLLSDQVRHRGIRRLAVGQLHHADLNSVALYLPQLVQALKYDLDGHDVATSPFVAVLLRCALLSVEIAHAFHWSVVVELQNQVAVVVDDMEVQYQDRPTKPFFLALHAHFVDTLAGTEHGDLVRHACTMVTFLSDVYGQMTQQNHRVDATSMTSQLREALAYPNAKFASLHPLYPSIWVQGFDPAQSFVFKSSARPMKVQLVVDHTAQLEHITVDMTEQTRRQPATDASHVLPSLYTVEVTFAGVRGLVVPTLDQCCFRVDVQGHVQSCDVDADGCGQVQLQVGTYLPDVVEVTLVDTTSYDIVKLDVYVTVGVEVVDTSSNTSHVAEDAKREGLKRAVTQKLQCTVASVSPGIIFKGITEFVPDSCPLSQILRENHHSILSFLQRHQFDAGAVNHVNPVAMDIFVKSVAGYCVATYVLGVGDRHLDNLMLKPSGHFFHIDFGFLFGNDPKPLPPPFRLTPEMVFAMGGLSGEPFQRCIQYACECFNLLRKHAHVLMAVLQLTKDCGLPHMQTSMSDAKDAAIRD</sequence>
<name>A0A397FN36_APHAT</name>
<dbReference type="GO" id="GO:0006897">
    <property type="term" value="P:endocytosis"/>
    <property type="evidence" value="ECO:0007669"/>
    <property type="project" value="TreeGrafter"/>
</dbReference>
<comment type="caution">
    <text evidence="7">The sequence shown here is derived from an EMBL/GenBank/DDBJ whole genome shotgun (WGS) entry which is preliminary data.</text>
</comment>
<evidence type="ECO:0000313" key="7">
    <source>
        <dbReference type="EMBL" id="RHZ32322.1"/>
    </source>
</evidence>
<dbReference type="SUPFAM" id="SSF56112">
    <property type="entry name" value="Protein kinase-like (PK-like)"/>
    <property type="match status" value="1"/>
</dbReference>
<dbReference type="VEuPathDB" id="FungiDB:H257_18313"/>
<keyword evidence="3" id="KW-1133">Transmembrane helix</keyword>
<dbReference type="GO" id="GO:0034271">
    <property type="term" value="C:phosphatidylinositol 3-kinase complex, class III, type I"/>
    <property type="evidence" value="ECO:0007669"/>
    <property type="project" value="TreeGrafter"/>
</dbReference>
<dbReference type="PANTHER" id="PTHR10048:SF7">
    <property type="entry name" value="PHOSPHATIDYLINOSITOL 3-KINASE CATALYTIC SUBUNIT TYPE 3"/>
    <property type="match status" value="1"/>
</dbReference>
<evidence type="ECO:0000256" key="4">
    <source>
        <dbReference type="SAM" id="SignalP"/>
    </source>
</evidence>
<dbReference type="Pfam" id="PF00454">
    <property type="entry name" value="PI3_PI4_kinase"/>
    <property type="match status" value="1"/>
</dbReference>
<feature type="transmembrane region" description="Helical" evidence="3">
    <location>
        <begin position="299"/>
        <end position="321"/>
    </location>
</feature>
<dbReference type="SUPFAM" id="SSF48371">
    <property type="entry name" value="ARM repeat"/>
    <property type="match status" value="1"/>
</dbReference>
<keyword evidence="1" id="KW-0808">Transferase</keyword>
<feature type="transmembrane region" description="Helical" evidence="3">
    <location>
        <begin position="266"/>
        <end position="287"/>
    </location>
</feature>
<keyword evidence="3" id="KW-0472">Membrane</keyword>
<dbReference type="InterPro" id="IPR036940">
    <property type="entry name" value="PI3/4_kinase_cat_sf"/>
</dbReference>